<keyword evidence="7" id="KW-0326">Glycosidase</keyword>
<protein>
    <recommendedName>
        <fullName evidence="3">cellulase</fullName>
        <ecNumber evidence="3">3.2.1.4</ecNumber>
    </recommendedName>
</protein>
<dbReference type="OrthoDB" id="10257085at2759"/>
<proteinExistence type="inferred from homology"/>
<feature type="region of interest" description="Disordered" evidence="9">
    <location>
        <begin position="139"/>
        <end position="206"/>
    </location>
</feature>
<dbReference type="Gene3D" id="1.50.10.10">
    <property type="match status" value="1"/>
</dbReference>
<dbReference type="SUPFAM" id="SSF48208">
    <property type="entry name" value="Six-hairpin glycosidases"/>
    <property type="match status" value="1"/>
</dbReference>
<evidence type="ECO:0000313" key="12">
    <source>
        <dbReference type="Proteomes" id="UP000749559"/>
    </source>
</evidence>
<evidence type="ECO:0000256" key="4">
    <source>
        <dbReference type="ARBA" id="ARBA00022801"/>
    </source>
</evidence>
<name>A0A8S4P5I8_OWEFU</name>
<evidence type="ECO:0000256" key="2">
    <source>
        <dbReference type="ARBA" id="ARBA00007072"/>
    </source>
</evidence>
<comment type="catalytic activity">
    <reaction evidence="1">
        <text>Endohydrolysis of (1-&gt;4)-beta-D-glucosidic linkages in cellulose, lichenin and cereal beta-D-glucans.</text>
        <dbReference type="EC" id="3.2.1.4"/>
    </reaction>
</comment>
<accession>A0A8S4P5I8</accession>
<gene>
    <name evidence="11" type="ORF">OFUS_LOCUS12573</name>
</gene>
<feature type="compositionally biased region" description="Gly residues" evidence="9">
    <location>
        <begin position="317"/>
        <end position="327"/>
    </location>
</feature>
<evidence type="ECO:0000256" key="5">
    <source>
        <dbReference type="ARBA" id="ARBA00023001"/>
    </source>
</evidence>
<sequence length="772" mass="84322">DDPTTTDATYLHQGDKQEVAMRTTTALGVLAFIFSIKVNSAVDLIKNGNGWQQGAEYITPFRVQITANEDKPASYWKMIVKFNKPVTAITKWTTNTAKANTDGTRWKLFDQYNTAYHNDQIISFDIHVTSAESGVTGTVWWKNGPAESDSQTTTQSTTQGTTQSTTQGTTQSTTQGTTQGTTQSTTQGTTQSTTQGTTQSTTQGSSVTCNDWQNVVLGNTWDGGLEAYVRISNHYNFNNGYSIHLTSNKDIYAFEQWDGGATCTKDGNTVRMHYNSANYEHKFLVRFDASIDKNSIRICATVNANELANGGSCDGSSSGGGSGGSTGGASCSGSDDKPTADDYLTVIEMSIKFYEAQRSGKLPANNRIAWRGDSALEDKDGSHDLTGGWYDAGDHVKFGFPMAWSTTTLIWSMLEFKDGYGDQWGWALNEVKWPLDYFLKCHVIENGKTQKFYGQVGNGGLDHGYMGPPEKMTMNRPIYSIGPGKCGSDLAAETASALAAGYLLFKDTDESYANTLLENAKALYEFADTCRGVYSSSISDASIYYNSWSGFADELKWGAAWLYKATNDASYKSKALGCTAKEEYSWDEKCPGVTALLAEEDSTQKATLMQFADAWVGKSKTPCGLVWLRAWGPCRYSANAAFIALFASKYADSTTDASKYHDWAEGQISYMMGFGSKMSFVVGFDHTGGNNYPDRPHHRGSSSTYDQNGFTFENDASKPNPNILYGALVGGPDQSDNFQNDRMDYIQNEVACDYNAGFQGAVAGLRKTKLGL</sequence>
<evidence type="ECO:0000256" key="8">
    <source>
        <dbReference type="ARBA" id="ARBA00023326"/>
    </source>
</evidence>
<keyword evidence="5" id="KW-0136">Cellulose degradation</keyword>
<dbReference type="PANTHER" id="PTHR22298">
    <property type="entry name" value="ENDO-1,4-BETA-GLUCANASE"/>
    <property type="match status" value="1"/>
</dbReference>
<feature type="domain" description="Glycoside hydrolase family 9" evidence="10">
    <location>
        <begin position="343"/>
        <end position="761"/>
    </location>
</feature>
<keyword evidence="4" id="KW-0378">Hydrolase</keyword>
<comment type="similarity">
    <text evidence="2">Belongs to the glycosyl hydrolase 9 (cellulase E) family.</text>
</comment>
<evidence type="ECO:0000256" key="6">
    <source>
        <dbReference type="ARBA" id="ARBA00023277"/>
    </source>
</evidence>
<keyword evidence="8" id="KW-0624">Polysaccharide degradation</keyword>
<evidence type="ECO:0000256" key="9">
    <source>
        <dbReference type="SAM" id="MobiDB-lite"/>
    </source>
</evidence>
<dbReference type="InterPro" id="IPR001701">
    <property type="entry name" value="Glyco_hydro_9"/>
</dbReference>
<evidence type="ECO:0000256" key="1">
    <source>
        <dbReference type="ARBA" id="ARBA00000966"/>
    </source>
</evidence>
<comment type="caution">
    <text evidence="11">The sequence shown here is derived from an EMBL/GenBank/DDBJ whole genome shotgun (WGS) entry which is preliminary data.</text>
</comment>
<keyword evidence="12" id="KW-1185">Reference proteome</keyword>
<evidence type="ECO:0000259" key="10">
    <source>
        <dbReference type="Pfam" id="PF00759"/>
    </source>
</evidence>
<feature type="region of interest" description="Disordered" evidence="9">
    <location>
        <begin position="312"/>
        <end position="336"/>
    </location>
</feature>
<keyword evidence="6" id="KW-0119">Carbohydrate metabolism</keyword>
<dbReference type="InterPro" id="IPR008928">
    <property type="entry name" value="6-hairpin_glycosidase_sf"/>
</dbReference>
<dbReference type="EMBL" id="CAIIXF020000006">
    <property type="protein sequence ID" value="CAH1786740.1"/>
    <property type="molecule type" value="Genomic_DNA"/>
</dbReference>
<dbReference type="Proteomes" id="UP000749559">
    <property type="component" value="Unassembled WGS sequence"/>
</dbReference>
<dbReference type="GO" id="GO:0008810">
    <property type="term" value="F:cellulase activity"/>
    <property type="evidence" value="ECO:0007669"/>
    <property type="project" value="UniProtKB-EC"/>
</dbReference>
<dbReference type="Pfam" id="PF00759">
    <property type="entry name" value="Glyco_hydro_9"/>
    <property type="match status" value="1"/>
</dbReference>
<dbReference type="InterPro" id="IPR012341">
    <property type="entry name" value="6hp_glycosidase-like_sf"/>
</dbReference>
<dbReference type="AlphaFoldDB" id="A0A8S4P5I8"/>
<evidence type="ECO:0000313" key="11">
    <source>
        <dbReference type="EMBL" id="CAH1786740.1"/>
    </source>
</evidence>
<organism evidence="11 12">
    <name type="scientific">Owenia fusiformis</name>
    <name type="common">Polychaete worm</name>
    <dbReference type="NCBI Taxonomy" id="6347"/>
    <lineage>
        <taxon>Eukaryota</taxon>
        <taxon>Metazoa</taxon>
        <taxon>Spiralia</taxon>
        <taxon>Lophotrochozoa</taxon>
        <taxon>Annelida</taxon>
        <taxon>Polychaeta</taxon>
        <taxon>Sedentaria</taxon>
        <taxon>Canalipalpata</taxon>
        <taxon>Sabellida</taxon>
        <taxon>Oweniida</taxon>
        <taxon>Oweniidae</taxon>
        <taxon>Owenia</taxon>
    </lineage>
</organism>
<feature type="compositionally biased region" description="Low complexity" evidence="9">
    <location>
        <begin position="150"/>
        <end position="206"/>
    </location>
</feature>
<reference evidence="11" key="1">
    <citation type="submission" date="2022-03" db="EMBL/GenBank/DDBJ databases">
        <authorList>
            <person name="Martin C."/>
        </authorList>
    </citation>
    <scope>NUCLEOTIDE SEQUENCE</scope>
</reference>
<feature type="non-terminal residue" evidence="11">
    <location>
        <position position="772"/>
    </location>
</feature>
<dbReference type="GO" id="GO:0030245">
    <property type="term" value="P:cellulose catabolic process"/>
    <property type="evidence" value="ECO:0007669"/>
    <property type="project" value="UniProtKB-KW"/>
</dbReference>
<dbReference type="EC" id="3.2.1.4" evidence="3"/>
<evidence type="ECO:0000256" key="3">
    <source>
        <dbReference type="ARBA" id="ARBA00012601"/>
    </source>
</evidence>
<evidence type="ECO:0000256" key="7">
    <source>
        <dbReference type="ARBA" id="ARBA00023295"/>
    </source>
</evidence>